<reference evidence="1 2" key="1">
    <citation type="journal article" date="2016" name="Antonie Van Leeuwenhoek">
        <title>Dongia soli sp. nov., isolated from soil from Dokdo, Korea.</title>
        <authorList>
            <person name="Kim D.U."/>
            <person name="Lee H."/>
            <person name="Kim H."/>
            <person name="Kim S.G."/>
            <person name="Ka J.O."/>
        </authorList>
    </citation>
    <scope>NUCLEOTIDE SEQUENCE [LARGE SCALE GENOMIC DNA]</scope>
    <source>
        <strain evidence="1 2">D78</strain>
    </source>
</reference>
<organism evidence="1 2">
    <name type="scientific">Dongia soli</name>
    <dbReference type="NCBI Taxonomy" id="600628"/>
    <lineage>
        <taxon>Bacteria</taxon>
        <taxon>Pseudomonadati</taxon>
        <taxon>Pseudomonadota</taxon>
        <taxon>Alphaproteobacteria</taxon>
        <taxon>Rhodospirillales</taxon>
        <taxon>Dongiaceae</taxon>
        <taxon>Dongia</taxon>
    </lineage>
</organism>
<evidence type="ECO:0000313" key="2">
    <source>
        <dbReference type="Proteomes" id="UP001279642"/>
    </source>
</evidence>
<evidence type="ECO:0000313" key="1">
    <source>
        <dbReference type="EMBL" id="MDY0884054.1"/>
    </source>
</evidence>
<dbReference type="Pfam" id="PF10984">
    <property type="entry name" value="DUF2794"/>
    <property type="match status" value="1"/>
</dbReference>
<dbReference type="InterPro" id="IPR021252">
    <property type="entry name" value="DUF2794"/>
</dbReference>
<dbReference type="Proteomes" id="UP001279642">
    <property type="component" value="Unassembled WGS sequence"/>
</dbReference>
<dbReference type="EMBL" id="JAXCLW010000003">
    <property type="protein sequence ID" value="MDY0884054.1"/>
    <property type="molecule type" value="Genomic_DNA"/>
</dbReference>
<proteinExistence type="predicted"/>
<sequence length="111" mass="12945">MAQLVLFADYQRKGRRVFFSREDLAQLLSIYSLQVSRGLWRDYAIDHRSNMAVFSIYRRSQEHPLFSVNKVVLKGDRDANYVLLSRNRQLASSRLLSDIIEVLARQLAVVD</sequence>
<dbReference type="RefSeq" id="WP_320509112.1">
    <property type="nucleotide sequence ID" value="NZ_JAXCLW010000003.1"/>
</dbReference>
<comment type="caution">
    <text evidence="1">The sequence shown here is derived from an EMBL/GenBank/DDBJ whole genome shotgun (WGS) entry which is preliminary data.</text>
</comment>
<protein>
    <submittedName>
        <fullName evidence="1">DUF2794 domain-containing protein</fullName>
    </submittedName>
</protein>
<accession>A0ABU5ECL1</accession>
<gene>
    <name evidence="1" type="ORF">SMD27_14480</name>
</gene>
<name>A0ABU5ECL1_9PROT</name>
<keyword evidence="2" id="KW-1185">Reference proteome</keyword>